<evidence type="ECO:0000313" key="1">
    <source>
        <dbReference type="EMBL" id="RWX74855.1"/>
    </source>
</evidence>
<evidence type="ECO:0000313" key="2">
    <source>
        <dbReference type="Proteomes" id="UP000287687"/>
    </source>
</evidence>
<dbReference type="EMBL" id="SBIP01000006">
    <property type="protein sequence ID" value="RWX74855.1"/>
    <property type="molecule type" value="Genomic_DNA"/>
</dbReference>
<comment type="caution">
    <text evidence="1">The sequence shown here is derived from an EMBL/GenBank/DDBJ whole genome shotgun (WGS) entry which is preliminary data.</text>
</comment>
<organism evidence="1 2">
    <name type="scientific">Neorhizobium lilium</name>
    <dbReference type="NCBI Taxonomy" id="2503024"/>
    <lineage>
        <taxon>Bacteria</taxon>
        <taxon>Pseudomonadati</taxon>
        <taxon>Pseudomonadota</taxon>
        <taxon>Alphaproteobacteria</taxon>
        <taxon>Hyphomicrobiales</taxon>
        <taxon>Rhizobiaceae</taxon>
        <taxon>Rhizobium/Agrobacterium group</taxon>
        <taxon>Neorhizobium</taxon>
    </lineage>
</organism>
<name>A0A444LB48_9HYPH</name>
<protein>
    <recommendedName>
        <fullName evidence="3">Apea-like HEPN domain-containing protein</fullName>
    </recommendedName>
</protein>
<reference evidence="1 2" key="1">
    <citation type="submission" date="2019-01" db="EMBL/GenBank/DDBJ databases">
        <title>The draft genome of Rhizobium sp. 24NR.</title>
        <authorList>
            <person name="Liu L."/>
            <person name="Liang L."/>
            <person name="Shi S."/>
            <person name="Xu L."/>
            <person name="Wang X."/>
            <person name="Li L."/>
            <person name="Zhang X."/>
        </authorList>
    </citation>
    <scope>NUCLEOTIDE SEQUENCE [LARGE SCALE GENOMIC DNA]</scope>
    <source>
        <strain evidence="1 2">24NR</strain>
    </source>
</reference>
<dbReference type="RefSeq" id="WP_128445516.1">
    <property type="nucleotide sequence ID" value="NZ_SBIP01000006.1"/>
</dbReference>
<gene>
    <name evidence="1" type="ORF">EPK99_23470</name>
</gene>
<accession>A0A444LB48</accession>
<keyword evidence="2" id="KW-1185">Reference proteome</keyword>
<dbReference type="AlphaFoldDB" id="A0A444LB48"/>
<dbReference type="OrthoDB" id="9151040at2"/>
<proteinExistence type="predicted"/>
<dbReference type="Proteomes" id="UP000287687">
    <property type="component" value="Unassembled WGS sequence"/>
</dbReference>
<sequence length="337" mass="37092">MIRLSGHSLESIGFSKLNRGNRLYGRFCRLLIYHIEGFRIDQPVVGPLSYVFEGHSCILAIGGSVNQTCKVLVEDELVEDEDEWRKRNGTIGPYLVLKIGPSKEYATTATHSRKDGNGIWTNGGFEEARSELDGIQDSLAPRVVSSLTVAFSSAETAFRAVEAANFGLARSGERLRDMSFSMSAYAIVSKPIAADEVKATVLNALRHSFCLDGKVAGFYDLALKETDPIKQFLLFFIAIELLTKTEFATRYPSVVTSVSAATIPANDRKKLEHQFSWLQKHVLTSLPQECVDSFQRLRRVRNLIAHGGIASPDPQNLEEVKALATAVLSSVMALPAP</sequence>
<evidence type="ECO:0008006" key="3">
    <source>
        <dbReference type="Google" id="ProtNLM"/>
    </source>
</evidence>